<evidence type="ECO:0000313" key="1">
    <source>
        <dbReference type="EMBL" id="CEG59409.1"/>
    </source>
</evidence>
<dbReference type="HOGENOM" id="CLU_189805_0_0_6"/>
<dbReference type="EMBL" id="FMVN01000003">
    <property type="protein sequence ID" value="SCY00204.1"/>
    <property type="molecule type" value="Genomic_DNA"/>
</dbReference>
<protein>
    <recommendedName>
        <fullName evidence="5">DUF2188 domain-containing protein</fullName>
    </recommendedName>
</protein>
<evidence type="ECO:0008006" key="5">
    <source>
        <dbReference type="Google" id="ProtNLM"/>
    </source>
</evidence>
<accession>A0A098GA99</accession>
<proteinExistence type="predicted"/>
<reference evidence="2 4" key="3">
    <citation type="submission" date="2016-10" db="EMBL/GenBank/DDBJ databases">
        <authorList>
            <person name="Varghese N."/>
            <person name="Submissions S."/>
        </authorList>
    </citation>
    <scope>NUCLEOTIDE SEQUENCE [LARGE SCALE GENOMIC DNA]</scope>
    <source>
        <strain evidence="2 4">ATCC 33218</strain>
    </source>
</reference>
<sequence>MPWTKSDYPNSMKNLDNSTRTKAIEIANKLLKEGYNEGRAIAIAIAQAKKNKAN</sequence>
<evidence type="ECO:0000313" key="3">
    <source>
        <dbReference type="Proteomes" id="UP000032414"/>
    </source>
</evidence>
<organism evidence="1 3">
    <name type="scientific">Legionella micdadei</name>
    <name type="common">Tatlockia micdadei</name>
    <dbReference type="NCBI Taxonomy" id="451"/>
    <lineage>
        <taxon>Bacteria</taxon>
        <taxon>Pseudomonadati</taxon>
        <taxon>Pseudomonadota</taxon>
        <taxon>Gammaproteobacteria</taxon>
        <taxon>Legionellales</taxon>
        <taxon>Legionellaceae</taxon>
        <taxon>Legionella</taxon>
    </lineage>
</organism>
<dbReference type="KEGG" id="tmc:LMI_0034"/>
<evidence type="ECO:0000313" key="4">
    <source>
        <dbReference type="Proteomes" id="UP000182998"/>
    </source>
</evidence>
<dbReference type="PATRIC" id="fig|451.8.peg.1008"/>
<dbReference type="Proteomes" id="UP000182998">
    <property type="component" value="Unassembled WGS sequence"/>
</dbReference>
<dbReference type="AlphaFoldDB" id="A0A098GA99"/>
<dbReference type="RefSeq" id="WP_143000978.1">
    <property type="nucleotide sequence ID" value="NZ_CP020614.1"/>
</dbReference>
<name>A0A098GA99_LEGMI</name>
<dbReference type="Proteomes" id="UP000032414">
    <property type="component" value="Chromosome I"/>
</dbReference>
<gene>
    <name evidence="1" type="ORF">LMI_0034</name>
    <name evidence="2" type="ORF">SAMN02982997_00565</name>
</gene>
<dbReference type="EMBL" id="LN614830">
    <property type="protein sequence ID" value="CEG59409.1"/>
    <property type="molecule type" value="Genomic_DNA"/>
</dbReference>
<dbReference type="OrthoDB" id="8858565at2"/>
<reference evidence="1" key="2">
    <citation type="submission" date="2014-09" db="EMBL/GenBank/DDBJ databases">
        <authorList>
            <person name="GOMEZ-VALERO Laura"/>
        </authorList>
    </citation>
    <scope>NUCLEOTIDE SEQUENCE</scope>
    <source>
        <strain evidence="1">ATCC33218</strain>
    </source>
</reference>
<reference evidence="3" key="1">
    <citation type="submission" date="2014-09" db="EMBL/GenBank/DDBJ databases">
        <authorList>
            <person name="Gomez-Valero L."/>
        </authorList>
    </citation>
    <scope>NUCLEOTIDE SEQUENCE [LARGE SCALE GENOMIC DNA]</scope>
    <source>
        <strain evidence="3">ATCC33218</strain>
    </source>
</reference>
<evidence type="ECO:0000313" key="2">
    <source>
        <dbReference type="EMBL" id="SCY00204.1"/>
    </source>
</evidence>
<keyword evidence="4" id="KW-1185">Reference proteome</keyword>